<evidence type="ECO:0000313" key="3">
    <source>
        <dbReference type="Proteomes" id="UP001144036"/>
    </source>
</evidence>
<dbReference type="RefSeq" id="WP_270159686.1">
    <property type="nucleotide sequence ID" value="NZ_JAPNNL010000279.1"/>
</dbReference>
<name>A0ABT4SNB8_9ACTN</name>
<dbReference type="SUPFAM" id="SSF51182">
    <property type="entry name" value="RmlC-like cupins"/>
    <property type="match status" value="1"/>
</dbReference>
<dbReference type="InterPro" id="IPR011051">
    <property type="entry name" value="RmlC_Cupin_sf"/>
</dbReference>
<reference evidence="2" key="1">
    <citation type="submission" date="2022-11" db="EMBL/GenBank/DDBJ databases">
        <title>Nonomuraea corallina sp. nov., a new species of the genus Nonomuraea isolated from sea side sediment in Thai sea.</title>
        <authorList>
            <person name="Ngamcharungchit C."/>
            <person name="Matsumoto A."/>
            <person name="Suriyachadkun C."/>
            <person name="Panbangred W."/>
            <person name="Inahashi Y."/>
            <person name="Intra B."/>
        </authorList>
    </citation>
    <scope>NUCLEOTIDE SEQUENCE</scope>
    <source>
        <strain evidence="2">MCN248</strain>
    </source>
</reference>
<organism evidence="2 3">
    <name type="scientific">Nonomuraea corallina</name>
    <dbReference type="NCBI Taxonomy" id="2989783"/>
    <lineage>
        <taxon>Bacteria</taxon>
        <taxon>Bacillati</taxon>
        <taxon>Actinomycetota</taxon>
        <taxon>Actinomycetes</taxon>
        <taxon>Streptosporangiales</taxon>
        <taxon>Streptosporangiaceae</taxon>
        <taxon>Nonomuraea</taxon>
    </lineage>
</organism>
<proteinExistence type="predicted"/>
<dbReference type="Proteomes" id="UP001144036">
    <property type="component" value="Unassembled WGS sequence"/>
</dbReference>
<feature type="domain" description="(S)-ureidoglycine aminohydrolase cupin" evidence="1">
    <location>
        <begin position="44"/>
        <end position="109"/>
    </location>
</feature>
<dbReference type="Pfam" id="PF05899">
    <property type="entry name" value="Cupin_3"/>
    <property type="match status" value="1"/>
</dbReference>
<evidence type="ECO:0000259" key="1">
    <source>
        <dbReference type="Pfam" id="PF05899"/>
    </source>
</evidence>
<gene>
    <name evidence="2" type="ORF">OUY22_35455</name>
</gene>
<evidence type="ECO:0000313" key="2">
    <source>
        <dbReference type="EMBL" id="MDA0638736.1"/>
    </source>
</evidence>
<dbReference type="EMBL" id="JAPNNL010000279">
    <property type="protein sequence ID" value="MDA0638736.1"/>
    <property type="molecule type" value="Genomic_DNA"/>
</dbReference>
<sequence length="111" mass="11857">MSEDSGTASTRLIHPGLLDIVPDVSAPADPRTVTTALTGFRDVEIGVWDITPGVAEDVEVDEIFLVLAGAGRVAFEDGSSIDLRPGVLVRLVAGDRTVWTIDEPLRKLYLA</sequence>
<accession>A0ABT4SNB8</accession>
<dbReference type="InterPro" id="IPR008579">
    <property type="entry name" value="UGlyAH_Cupin_dom"/>
</dbReference>
<keyword evidence="3" id="KW-1185">Reference proteome</keyword>
<comment type="caution">
    <text evidence="2">The sequence shown here is derived from an EMBL/GenBank/DDBJ whole genome shotgun (WGS) entry which is preliminary data.</text>
</comment>
<dbReference type="InterPro" id="IPR014710">
    <property type="entry name" value="RmlC-like_jellyroll"/>
</dbReference>
<dbReference type="Gene3D" id="2.60.120.10">
    <property type="entry name" value="Jelly Rolls"/>
    <property type="match status" value="1"/>
</dbReference>
<protein>
    <submittedName>
        <fullName evidence="2">Cupin domain-containing protein</fullName>
    </submittedName>
</protein>